<protein>
    <submittedName>
        <fullName evidence="1">Uncharacterized protein</fullName>
    </submittedName>
</protein>
<gene>
    <name evidence="1" type="ORF">NFRAN_0476</name>
</gene>
<dbReference type="Proteomes" id="UP000294299">
    <property type="component" value="Chromosome NFRAN"/>
</dbReference>
<dbReference type="KEGG" id="nfn:NFRAN_0476"/>
<organism evidence="1 2">
    <name type="scientific">Candidatus Nitrosocosmicus franklandianus</name>
    <dbReference type="NCBI Taxonomy" id="1798806"/>
    <lineage>
        <taxon>Archaea</taxon>
        <taxon>Nitrososphaerota</taxon>
        <taxon>Nitrososphaeria</taxon>
        <taxon>Nitrososphaerales</taxon>
        <taxon>Nitrososphaeraceae</taxon>
        <taxon>Candidatus Nitrosocosmicus</taxon>
    </lineage>
</organism>
<name>A0A484I550_9ARCH</name>
<dbReference type="RefSeq" id="WP_134482837.1">
    <property type="nucleotide sequence ID" value="NZ_LR216287.1"/>
</dbReference>
<dbReference type="AlphaFoldDB" id="A0A484I550"/>
<evidence type="ECO:0000313" key="2">
    <source>
        <dbReference type="Proteomes" id="UP000294299"/>
    </source>
</evidence>
<keyword evidence="2" id="KW-1185">Reference proteome</keyword>
<evidence type="ECO:0000313" key="1">
    <source>
        <dbReference type="EMBL" id="VFJ12797.1"/>
    </source>
</evidence>
<accession>A0A484I550</accession>
<reference evidence="1 2" key="1">
    <citation type="submission" date="2019-02" db="EMBL/GenBank/DDBJ databases">
        <authorList>
            <person name="Lehtovirta-Morley E L."/>
        </authorList>
    </citation>
    <scope>NUCLEOTIDE SEQUENCE [LARGE SCALE GENOMIC DNA]</scope>
    <source>
        <strain evidence="1">NFRAN1</strain>
    </source>
</reference>
<proteinExistence type="predicted"/>
<sequence>MPSYDIYDNNLEPINDEKYKMNGYAAGSFVNGGDVFSIIVGVRSVIVNGPSVLYVRYIQKGQNYSTHHHPKKH</sequence>
<dbReference type="GeneID" id="39420008"/>
<dbReference type="EMBL" id="LR216287">
    <property type="protein sequence ID" value="VFJ12797.1"/>
    <property type="molecule type" value="Genomic_DNA"/>
</dbReference>